<sequence>MELMKFDELKKLARAATKNAPLTFSVNGNEESFDVDTVNRTLREQFNLLAGDYRLFRRNEVAVYELIENTIDEILPVKVMQQFEQFADVQSIAQGDKAVFKLRITEAARKRAKAFVTRVGLAGRYETMMLDGKELEVATSAIGYAIRIGFEEFLDGRYSFADFTNIMLEGVDEYIYAEILKALAQTVEQLPTANKYVGAGFDETKMDELLAISDSYGNGTSTIYCTREFASTMKPASADWASDSMKEELFRKGFFADYKGHPVIILQQSMVDETNTEKVVDPSQAYIFASVGEKPVKIVFEGQTAVRTVSDNDDWSTDLQTYKKFGVAVFSNPSICSYQNTALKKATR</sequence>
<protein>
    <submittedName>
        <fullName evidence="1">Major capsid protein</fullName>
    </submittedName>
</protein>
<name>A0A8S5TYQ0_9CAUD</name>
<accession>A0A8S5TYQ0</accession>
<organism evidence="1">
    <name type="scientific">Siphoviridae sp. ctnPP24</name>
    <dbReference type="NCBI Taxonomy" id="2825662"/>
    <lineage>
        <taxon>Viruses</taxon>
        <taxon>Duplodnaviria</taxon>
        <taxon>Heunggongvirae</taxon>
        <taxon>Uroviricota</taxon>
        <taxon>Caudoviricetes</taxon>
    </lineage>
</organism>
<reference evidence="1" key="1">
    <citation type="journal article" date="2021" name="Proc. Natl. Acad. Sci. U.S.A.">
        <title>A Catalog of Tens of Thousands of Viruses from Human Metagenomes Reveals Hidden Associations with Chronic Diseases.</title>
        <authorList>
            <person name="Tisza M.J."/>
            <person name="Buck C.B."/>
        </authorList>
    </citation>
    <scope>NUCLEOTIDE SEQUENCE</scope>
    <source>
        <strain evidence="1">CtnPP24</strain>
    </source>
</reference>
<evidence type="ECO:0000313" key="1">
    <source>
        <dbReference type="EMBL" id="DAF87303.1"/>
    </source>
</evidence>
<dbReference type="EMBL" id="BK015962">
    <property type="protein sequence ID" value="DAF87303.1"/>
    <property type="molecule type" value="Genomic_DNA"/>
</dbReference>
<proteinExistence type="predicted"/>